<dbReference type="EMBL" id="CYSB01000029">
    <property type="protein sequence ID" value="CUH67220.1"/>
    <property type="molecule type" value="Genomic_DNA"/>
</dbReference>
<dbReference type="Pfam" id="PF02625">
    <property type="entry name" value="XdhC_CoxI"/>
    <property type="match status" value="1"/>
</dbReference>
<dbReference type="Proteomes" id="UP000051086">
    <property type="component" value="Unassembled WGS sequence"/>
</dbReference>
<evidence type="ECO:0000313" key="5">
    <source>
        <dbReference type="EMBL" id="CUH73793.1"/>
    </source>
</evidence>
<organism evidence="5 7">
    <name type="scientific">Thalassovita autumnalis</name>
    <dbReference type="NCBI Taxonomy" id="2072972"/>
    <lineage>
        <taxon>Bacteria</taxon>
        <taxon>Pseudomonadati</taxon>
        <taxon>Pseudomonadota</taxon>
        <taxon>Alphaproteobacteria</taxon>
        <taxon>Rhodobacterales</taxon>
        <taxon>Roseobacteraceae</taxon>
        <taxon>Thalassovita</taxon>
    </lineage>
</organism>
<dbReference type="RefSeq" id="WP_082626413.1">
    <property type="nucleotide sequence ID" value="NZ_CYSB01000029.1"/>
</dbReference>
<keyword evidence="6" id="KW-1185">Reference proteome</keyword>
<evidence type="ECO:0000259" key="2">
    <source>
        <dbReference type="Pfam" id="PF02625"/>
    </source>
</evidence>
<proteinExistence type="predicted"/>
<sequence length="301" mass="30947">MADLDIFDHIEGLRTRGTPFCVATVLRTADVTSAKAGAKAAVTSAGDILGHLGGACVQRAVIASAEEALREGGPRMIRVKPSEKVVSLVDEDGVQLFKSGCPSGGTVDLLIEPFQLAPQLVIFGDGPIAQALAAHAELAGFRVRATLSGDDPAAAATELQARDFVVVASQGRGDALALKAALTSDAARVSMVASRKKAGHLTAKLTKDGVTQAQIARLKSPAGLDIGAVDPHEIALSILAEIITWRAATKHPRQIGGPDGETTDPAEGERSGTPASSPAAATPQATDRATQIALQVFPRCC</sequence>
<feature type="domain" description="XdhC Rossmann" evidence="3">
    <location>
        <begin position="120"/>
        <end position="242"/>
    </location>
</feature>
<dbReference type="InterPro" id="IPR027051">
    <property type="entry name" value="XdhC_Rossmann_dom"/>
</dbReference>
<evidence type="ECO:0000256" key="1">
    <source>
        <dbReference type="SAM" id="MobiDB-lite"/>
    </source>
</evidence>
<evidence type="ECO:0000313" key="6">
    <source>
        <dbReference type="Proteomes" id="UP000051086"/>
    </source>
</evidence>
<dbReference type="Proteomes" id="UP000051887">
    <property type="component" value="Unassembled WGS sequence"/>
</dbReference>
<reference evidence="5 7" key="1">
    <citation type="submission" date="2015-09" db="EMBL/GenBank/DDBJ databases">
        <authorList>
            <consortium name="Swine Surveillance"/>
        </authorList>
    </citation>
    <scope>NUCLEOTIDE SEQUENCE [LARGE SCALE GENOMIC DNA]</scope>
    <source>
        <strain evidence="5 7">5120</strain>
    </source>
</reference>
<dbReference type="PANTHER" id="PTHR30388">
    <property type="entry name" value="ALDEHYDE OXIDOREDUCTASE MOLYBDENUM COFACTOR ASSEMBLY PROTEIN"/>
    <property type="match status" value="1"/>
</dbReference>
<feature type="region of interest" description="Disordered" evidence="1">
    <location>
        <begin position="250"/>
        <end position="287"/>
    </location>
</feature>
<name>A0A0P1G0S4_9RHOB</name>
<evidence type="ECO:0000259" key="3">
    <source>
        <dbReference type="Pfam" id="PF13478"/>
    </source>
</evidence>
<dbReference type="AlphaFoldDB" id="A0A0P1G0S4"/>
<dbReference type="PANTHER" id="PTHR30388:SF6">
    <property type="entry name" value="XANTHINE DEHYDROGENASE SUBUNIT A-RELATED"/>
    <property type="match status" value="1"/>
</dbReference>
<dbReference type="EMBL" id="CYSC01000043">
    <property type="protein sequence ID" value="CUH73793.1"/>
    <property type="molecule type" value="Genomic_DNA"/>
</dbReference>
<feature type="domain" description="XdhC- CoxI" evidence="2">
    <location>
        <begin position="14"/>
        <end position="79"/>
    </location>
</feature>
<reference evidence="4 6" key="2">
    <citation type="submission" date="2015-09" db="EMBL/GenBank/DDBJ databases">
        <authorList>
            <person name="Rodrigo-Torres L."/>
            <person name="Arahal D.R."/>
        </authorList>
    </citation>
    <scope>NUCLEOTIDE SEQUENCE [LARGE SCALE GENOMIC DNA]</scope>
    <source>
        <strain evidence="4 6">CECT 5118</strain>
    </source>
</reference>
<evidence type="ECO:0000313" key="4">
    <source>
        <dbReference type="EMBL" id="CUH67220.1"/>
    </source>
</evidence>
<dbReference type="Gene3D" id="3.40.50.720">
    <property type="entry name" value="NAD(P)-binding Rossmann-like Domain"/>
    <property type="match status" value="1"/>
</dbReference>
<dbReference type="Pfam" id="PF13478">
    <property type="entry name" value="XdhC_C"/>
    <property type="match status" value="1"/>
</dbReference>
<feature type="compositionally biased region" description="Low complexity" evidence="1">
    <location>
        <begin position="271"/>
        <end position="286"/>
    </location>
</feature>
<dbReference type="InterPro" id="IPR052698">
    <property type="entry name" value="MoCofactor_Util/Proc"/>
</dbReference>
<gene>
    <name evidence="4" type="ORF">TL5118_02093</name>
    <name evidence="5" type="ORF">TL5120_03608</name>
</gene>
<dbReference type="OrthoDB" id="5242066at2"/>
<protein>
    <submittedName>
        <fullName evidence="5">Xanthine dehydrogenase accessory protein XdhC</fullName>
    </submittedName>
</protein>
<dbReference type="InterPro" id="IPR003777">
    <property type="entry name" value="XdhC_CoxI"/>
</dbReference>
<accession>A0A0P1G0S4</accession>
<evidence type="ECO:0000313" key="7">
    <source>
        <dbReference type="Proteomes" id="UP000051887"/>
    </source>
</evidence>